<reference evidence="4" key="1">
    <citation type="submission" date="2024-08" db="EMBL/GenBank/DDBJ databases">
        <title>Description of the novel species Clavibacter lycopersicum isolated from tomato seeds.</title>
        <authorList>
            <person name="Arizala E.D."/>
            <person name="Dobhal S."/>
            <person name="Alvarez A."/>
            <person name="Arif M."/>
        </authorList>
    </citation>
    <scope>NUCLEOTIDE SEQUENCE [LARGE SCALE GENOMIC DNA]</scope>
    <source>
        <strain evidence="4">A6099</strain>
    </source>
</reference>
<sequence length="107" mass="11821">MEHETGRAVLPGLAKLCGVGVFAALATGYWYLAIPCVAVVVLCVLQLRRWTHQELEERARLAEEPTEEGQAEALRWDADGGVAVHPREEEPRPVAPRPDDQGPGERR</sequence>
<feature type="compositionally biased region" description="Basic and acidic residues" evidence="1">
    <location>
        <begin position="85"/>
        <end position="107"/>
    </location>
</feature>
<dbReference type="EMBL" id="CP083439">
    <property type="protein sequence ID" value="UKF26053.1"/>
    <property type="molecule type" value="Genomic_DNA"/>
</dbReference>
<organism evidence="3 4">
    <name type="scientific">Clavibacter seminis</name>
    <dbReference type="NCBI Taxonomy" id="2860285"/>
    <lineage>
        <taxon>Bacteria</taxon>
        <taxon>Bacillati</taxon>
        <taxon>Actinomycetota</taxon>
        <taxon>Actinomycetes</taxon>
        <taxon>Micrococcales</taxon>
        <taxon>Microbacteriaceae</taxon>
        <taxon>Clavibacter</taxon>
    </lineage>
</organism>
<dbReference type="RefSeq" id="WP_043584512.1">
    <property type="nucleotide sequence ID" value="NZ_CP083439.1"/>
</dbReference>
<evidence type="ECO:0000313" key="3">
    <source>
        <dbReference type="EMBL" id="UKF26053.1"/>
    </source>
</evidence>
<keyword evidence="4" id="KW-1185">Reference proteome</keyword>
<gene>
    <name evidence="3" type="ORF">KYT88_04965</name>
</gene>
<evidence type="ECO:0000256" key="2">
    <source>
        <dbReference type="SAM" id="Phobius"/>
    </source>
</evidence>
<keyword evidence="2" id="KW-0812">Transmembrane</keyword>
<feature type="region of interest" description="Disordered" evidence="1">
    <location>
        <begin position="58"/>
        <end position="107"/>
    </location>
</feature>
<accession>A0ABY3TEE7</accession>
<feature type="transmembrane region" description="Helical" evidence="2">
    <location>
        <begin position="20"/>
        <end position="45"/>
    </location>
</feature>
<keyword evidence="2" id="KW-0472">Membrane</keyword>
<name>A0ABY3TEE7_9MICO</name>
<evidence type="ECO:0000313" key="4">
    <source>
        <dbReference type="Proteomes" id="UP001649473"/>
    </source>
</evidence>
<evidence type="ECO:0000256" key="1">
    <source>
        <dbReference type="SAM" id="MobiDB-lite"/>
    </source>
</evidence>
<proteinExistence type="predicted"/>
<dbReference type="Proteomes" id="UP001649473">
    <property type="component" value="Chromosome"/>
</dbReference>
<keyword evidence="2" id="KW-1133">Transmembrane helix</keyword>
<protein>
    <submittedName>
        <fullName evidence="3">Uncharacterized protein</fullName>
    </submittedName>
</protein>